<keyword evidence="3" id="KW-1185">Reference proteome</keyword>
<accession>A0AA36ISP9</accession>
<organism evidence="2 3">
    <name type="scientific">Effrenium voratum</name>
    <dbReference type="NCBI Taxonomy" id="2562239"/>
    <lineage>
        <taxon>Eukaryota</taxon>
        <taxon>Sar</taxon>
        <taxon>Alveolata</taxon>
        <taxon>Dinophyceae</taxon>
        <taxon>Suessiales</taxon>
        <taxon>Symbiodiniaceae</taxon>
        <taxon>Effrenium</taxon>
    </lineage>
</organism>
<evidence type="ECO:0000313" key="2">
    <source>
        <dbReference type="EMBL" id="CAJ1393190.1"/>
    </source>
</evidence>
<sequence>MLGLACLEENKNWKSQQKFKYMKFLEHFRLFQEGTQSKDEGIGRFLYTNPTPRTHGAGTVMQFGGGLCFVVLNSEDQMMERKDQAEAQHPAQAAGRVEAQAEEQAAWLQAEGQEMGLQAEGQAAGLQAPFCILGRKHWAALASVLAIATAIRVEDEDMFSFNSARTAVKEEEFSTRTFDFRGFSDTLTFTFANGSNSVISSPFFSIAGKAQTNPCKIVMYRSAKRVLLQPVQAVRDNNIMMAKAQLVEYCKSFRTKSAELKKVCEDLELHTEAGRWKALGQAAEPQAEETAAHDEEESGSSSTSTAPLQSDAVLTTIQNAVQSYSCMVNEGDTLASSPVKRGKVRKVLSGTWNMMKGAVSTVSNAAKGGAVKRMARHIAGYSGPCPPIGNKCNNWKKLLDIVMAGKPPQPDSCETFLTEMGLMELKGDPSQRLGSVDLSSLKLPGKNRTLVMSQVGGLKLTVQNEMSRELVTEVRLGSRIDGGYADISNTWEELTGNLTKRMQQCQVEKVGVFNMGLKKRWNGFQLGQRFPWKVTFLSNAAIQIHSKHGHGSNYGYDLHGDPEEMERPCKWMARARARGYRPRRRLMPVADLDFSNSEKTKIHLPKSLYEPSNGTSMLWVDEEGKFPIPEWIRGMRRMTNLNKTSTPSWMLVFSDGRDLNHYKQYVEKDVRGLHEASESSPVLAALLSLGWTPDPIVKVEEDQSESAQLSGAMVNSVFPYNKQLAGLQSLPTNGGENKLFSIYDYTESYAESCFQVEAMSLPSADDGASDLGGQLTATIGLCTNNWVSSERKNIPSSSQVTRQDVMAELRRYFAQGKPAGMEVSDTITRSCYSEADCTGNTCMMPGDCKENTDSPCPVGYGCGCDTAKTQTIFMVAVAASVLSEGTRNAVLLGPSMITACQAFATAGAAATGGASLALVPLCPVLVPLMFYAIAPLGSDVFMAFILASIIGGLNPCGCVKLSCEASARISNRVCRLEHPQEKEMINEYHFVPPPNEKCVPTFAGCKLDTCDASETQSEVMGWVDQQGKAWGRSIGIYNCKTGETSISRTSR</sequence>
<gene>
    <name evidence="2" type="ORF">EVOR1521_LOCUS18111</name>
</gene>
<proteinExistence type="predicted"/>
<comment type="caution">
    <text evidence="2">The sequence shown here is derived from an EMBL/GenBank/DDBJ whole genome shotgun (WGS) entry which is preliminary data.</text>
</comment>
<protein>
    <submittedName>
        <fullName evidence="2">Uncharacterized protein</fullName>
    </submittedName>
</protein>
<dbReference type="EMBL" id="CAUJNA010002502">
    <property type="protein sequence ID" value="CAJ1393190.1"/>
    <property type="molecule type" value="Genomic_DNA"/>
</dbReference>
<reference evidence="2" key="1">
    <citation type="submission" date="2023-08" db="EMBL/GenBank/DDBJ databases">
        <authorList>
            <person name="Chen Y."/>
            <person name="Shah S."/>
            <person name="Dougan E. K."/>
            <person name="Thang M."/>
            <person name="Chan C."/>
        </authorList>
    </citation>
    <scope>NUCLEOTIDE SEQUENCE</scope>
</reference>
<name>A0AA36ISP9_9DINO</name>
<dbReference type="AlphaFoldDB" id="A0AA36ISP9"/>
<evidence type="ECO:0000256" key="1">
    <source>
        <dbReference type="SAM" id="MobiDB-lite"/>
    </source>
</evidence>
<evidence type="ECO:0000313" key="3">
    <source>
        <dbReference type="Proteomes" id="UP001178507"/>
    </source>
</evidence>
<feature type="region of interest" description="Disordered" evidence="1">
    <location>
        <begin position="279"/>
        <end position="307"/>
    </location>
</feature>
<dbReference type="Proteomes" id="UP001178507">
    <property type="component" value="Unassembled WGS sequence"/>
</dbReference>